<sequence length="326" mass="35687">MKNIKNIFYAGMLAFCMMNITACSDDENIYDFPGDAYNRVYLQDEASSYKIVQTPVSSVTNLEFKTPLKCTKAASSNIKATVEIDNSMIAAYNEANGTNYEAMPASALVIENATMTIPAGAMVTADTLRITMTENESILTGLRSENGYLIPLRITSTEGGDALPSTNIYFAYLIVTVTEDNINHDAVVGDITGTLVADQTGWSATTNATIYSYYQPLTYLFTTATSSYCYLYGTPTINLDVDMGKEYTFDGIRLQRSTATNVFASGMTIYTSSDGTTWRSVGEMTKASTFCAFYAPITTRYIRITKSSGTTSNTTLYVSIFNVYAK</sequence>
<proteinExistence type="predicted"/>
<evidence type="ECO:0000256" key="1">
    <source>
        <dbReference type="SAM" id="SignalP"/>
    </source>
</evidence>
<dbReference type="Gene3D" id="2.60.120.260">
    <property type="entry name" value="Galactose-binding domain-like"/>
    <property type="match status" value="1"/>
</dbReference>
<evidence type="ECO:0000313" key="3">
    <source>
        <dbReference type="EMBL" id="MBB4036499.1"/>
    </source>
</evidence>
<dbReference type="InterPro" id="IPR000421">
    <property type="entry name" value="FA58C"/>
</dbReference>
<accession>A0A840CP90</accession>
<dbReference type="AlphaFoldDB" id="A0A840CP90"/>
<evidence type="ECO:0000259" key="2">
    <source>
        <dbReference type="PROSITE" id="PS50022"/>
    </source>
</evidence>
<dbReference type="InterPro" id="IPR008979">
    <property type="entry name" value="Galactose-bd-like_sf"/>
</dbReference>
<dbReference type="Pfam" id="PF00754">
    <property type="entry name" value="F5_F8_type_C"/>
    <property type="match status" value="1"/>
</dbReference>
<dbReference type="Proteomes" id="UP000555103">
    <property type="component" value="Unassembled WGS sequence"/>
</dbReference>
<feature type="chain" id="PRO_5032820928" description="F5/8 type C domain-containing protein" evidence="1">
    <location>
        <begin position="25"/>
        <end position="326"/>
    </location>
</feature>
<feature type="domain" description="F5/8 type C" evidence="2">
    <location>
        <begin position="183"/>
        <end position="323"/>
    </location>
</feature>
<dbReference type="Gene3D" id="2.60.40.1740">
    <property type="entry name" value="hypothetical protein (bacova_03559)"/>
    <property type="match status" value="1"/>
</dbReference>
<gene>
    <name evidence="3" type="ORF">GGR21_002405</name>
</gene>
<dbReference type="PROSITE" id="PS50022">
    <property type="entry name" value="FA58C_3"/>
    <property type="match status" value="1"/>
</dbReference>
<reference evidence="3 4" key="1">
    <citation type="submission" date="2020-08" db="EMBL/GenBank/DDBJ databases">
        <title>Genomic Encyclopedia of Type Strains, Phase IV (KMG-IV): sequencing the most valuable type-strain genomes for metagenomic binning, comparative biology and taxonomic classification.</title>
        <authorList>
            <person name="Goeker M."/>
        </authorList>
    </citation>
    <scope>NUCLEOTIDE SEQUENCE [LARGE SCALE GENOMIC DNA]</scope>
    <source>
        <strain evidence="3 4">DSM 104969</strain>
    </source>
</reference>
<dbReference type="InterPro" id="IPR013728">
    <property type="entry name" value="BT_3987-like_N"/>
</dbReference>
<name>A0A840CP90_9BACT</name>
<keyword evidence="4" id="KW-1185">Reference proteome</keyword>
<evidence type="ECO:0000313" key="4">
    <source>
        <dbReference type="Proteomes" id="UP000555103"/>
    </source>
</evidence>
<dbReference type="RefSeq" id="WP_183307401.1">
    <property type="nucleotide sequence ID" value="NZ_JACIEP010000008.1"/>
</dbReference>
<dbReference type="SUPFAM" id="SSF49785">
    <property type="entry name" value="Galactose-binding domain-like"/>
    <property type="match status" value="1"/>
</dbReference>
<dbReference type="Pfam" id="PF08522">
    <property type="entry name" value="BT_3987-like_N"/>
    <property type="match status" value="1"/>
</dbReference>
<comment type="caution">
    <text evidence="3">The sequence shown here is derived from an EMBL/GenBank/DDBJ whole genome shotgun (WGS) entry which is preliminary data.</text>
</comment>
<organism evidence="3 4">
    <name type="scientific">Dysgonomonas hofstadii</name>
    <dbReference type="NCBI Taxonomy" id="637886"/>
    <lineage>
        <taxon>Bacteria</taxon>
        <taxon>Pseudomonadati</taxon>
        <taxon>Bacteroidota</taxon>
        <taxon>Bacteroidia</taxon>
        <taxon>Bacteroidales</taxon>
        <taxon>Dysgonomonadaceae</taxon>
        <taxon>Dysgonomonas</taxon>
    </lineage>
</organism>
<feature type="signal peptide" evidence="1">
    <location>
        <begin position="1"/>
        <end position="24"/>
    </location>
</feature>
<keyword evidence="1" id="KW-0732">Signal</keyword>
<protein>
    <recommendedName>
        <fullName evidence="2">F5/8 type C domain-containing protein</fullName>
    </recommendedName>
</protein>
<dbReference type="EMBL" id="JACIEP010000008">
    <property type="protein sequence ID" value="MBB4036499.1"/>
    <property type="molecule type" value="Genomic_DNA"/>
</dbReference>